<gene>
    <name evidence="9" type="ORF">BEMITA_LOCUS430</name>
</gene>
<dbReference type="GO" id="GO:0033962">
    <property type="term" value="P:P-body assembly"/>
    <property type="evidence" value="ECO:0007669"/>
    <property type="project" value="TreeGrafter"/>
</dbReference>
<dbReference type="PANTHER" id="PTHR13586:SF0">
    <property type="entry name" value="TRAILER HITCH, ISOFORM H"/>
    <property type="match status" value="1"/>
</dbReference>
<dbReference type="PROSITE" id="PS51513">
    <property type="entry name" value="FFD"/>
    <property type="match status" value="1"/>
</dbReference>
<feature type="domain" description="TFG box profile" evidence="7">
    <location>
        <begin position="436"/>
        <end position="456"/>
    </location>
</feature>
<sequence>MSGGMPELGSKISLISKADIRYEGKLFTVDATECTIALSEVRSFGTEDRETRCVVPAQPQIYDYILFRGSDIKDIRVLNTQPLNDPAIVQVSAPPALSQPNYPAIQQHSGFSAHPMMGQAPGHGVYQNYNPMASGMNLGPRQAQSQTSELERSPQPGPPHHPPGPPGPPAHHHQQQPQPPHPTDNDLIGGSSRSSTPAVGAPSRKSPSLDQNIQASNQQNRLNKSQSNQHHYRDNQGFNRGGYRDNYNRGELRDRDYRDNRDRDNFRENRDRGDFRDNRDRGDYRDYRDRNNYSGGQMLNRMPNAGRGWVQRGGVRQWGNGRGGRPQAYNNRPAGPLGPNQKPRNKIKFDKEYDFEQANSQFEELRSQLSKIKIDGEAAAVRVNGETDKKDDSGNETGIGEGETESEEAESAFYNKAKSFFDNISCEAIERSKGRLQRVDWRQERKLNSETFGVTRSWRGNFRGGNFRGYYPGAGYNNNYNRGGYHRQQNYNNRPQNSNRGALNSENRTEQKRPAAATAAAATTAPPPTPTTANTTAASD</sequence>
<dbReference type="Pfam" id="PF09532">
    <property type="entry name" value="FDF"/>
    <property type="match status" value="1"/>
</dbReference>
<feature type="compositionally biased region" description="Polar residues" evidence="4">
    <location>
        <begin position="205"/>
        <end position="229"/>
    </location>
</feature>
<dbReference type="GO" id="GO:0003729">
    <property type="term" value="F:mRNA binding"/>
    <property type="evidence" value="ECO:0007669"/>
    <property type="project" value="TreeGrafter"/>
</dbReference>
<feature type="compositionally biased region" description="Polar residues" evidence="4">
    <location>
        <begin position="487"/>
        <end position="506"/>
    </location>
</feature>
<feature type="compositionally biased region" description="Basic and acidic residues" evidence="4">
    <location>
        <begin position="242"/>
        <end position="291"/>
    </location>
</feature>
<feature type="region of interest" description="Disordered" evidence="4">
    <location>
        <begin position="383"/>
        <end position="408"/>
    </location>
</feature>
<dbReference type="PROSITE" id="PS52002">
    <property type="entry name" value="SM"/>
    <property type="match status" value="1"/>
</dbReference>
<dbReference type="SMART" id="SM01271">
    <property type="entry name" value="LSM14"/>
    <property type="match status" value="1"/>
</dbReference>
<dbReference type="GO" id="GO:0000932">
    <property type="term" value="C:P-body"/>
    <property type="evidence" value="ECO:0007669"/>
    <property type="project" value="TreeGrafter"/>
</dbReference>
<keyword evidence="10" id="KW-1185">Reference proteome</keyword>
<dbReference type="Pfam" id="PF12701">
    <property type="entry name" value="LSM14"/>
    <property type="match status" value="1"/>
</dbReference>
<feature type="short sequence motif" description="FFD box" evidence="2">
    <location>
        <begin position="412"/>
        <end position="428"/>
    </location>
</feature>
<dbReference type="InterPro" id="IPR025762">
    <property type="entry name" value="DFDF"/>
</dbReference>
<dbReference type="EMBL" id="OU963862">
    <property type="protein sequence ID" value="CAH0752943.1"/>
    <property type="molecule type" value="Genomic_DNA"/>
</dbReference>
<feature type="compositionally biased region" description="Low complexity" evidence="4">
    <location>
        <begin position="514"/>
        <end position="524"/>
    </location>
</feature>
<dbReference type="CDD" id="cd01736">
    <property type="entry name" value="LSm14_N"/>
    <property type="match status" value="1"/>
</dbReference>
<evidence type="ECO:0000259" key="7">
    <source>
        <dbReference type="PROSITE" id="PS51536"/>
    </source>
</evidence>
<feature type="compositionally biased region" description="Low complexity" evidence="4">
    <location>
        <begin position="531"/>
        <end position="540"/>
    </location>
</feature>
<proteinExistence type="inferred from homology"/>
<dbReference type="InterPro" id="IPR025761">
    <property type="entry name" value="FFD_box"/>
</dbReference>
<feature type="domain" description="FFD box profile" evidence="6">
    <location>
        <begin position="412"/>
        <end position="428"/>
    </location>
</feature>
<organism evidence="9 10">
    <name type="scientific">Bemisia tabaci</name>
    <name type="common">Sweetpotato whitefly</name>
    <name type="synonym">Aleurodes tabaci</name>
    <dbReference type="NCBI Taxonomy" id="7038"/>
    <lineage>
        <taxon>Eukaryota</taxon>
        <taxon>Metazoa</taxon>
        <taxon>Ecdysozoa</taxon>
        <taxon>Arthropoda</taxon>
        <taxon>Hexapoda</taxon>
        <taxon>Insecta</taxon>
        <taxon>Pterygota</taxon>
        <taxon>Neoptera</taxon>
        <taxon>Paraneoptera</taxon>
        <taxon>Hemiptera</taxon>
        <taxon>Sternorrhyncha</taxon>
        <taxon>Aleyrodoidea</taxon>
        <taxon>Aleyrodidae</taxon>
        <taxon>Aleyrodinae</taxon>
        <taxon>Bemisia</taxon>
    </lineage>
</organism>
<accession>A0A9P0G1D4</accession>
<evidence type="ECO:0000259" key="8">
    <source>
        <dbReference type="PROSITE" id="PS52002"/>
    </source>
</evidence>
<feature type="compositionally biased region" description="Low complexity" evidence="4">
    <location>
        <begin position="306"/>
        <end position="319"/>
    </location>
</feature>
<protein>
    <submittedName>
        <fullName evidence="9">Uncharacterized protein</fullName>
    </submittedName>
</protein>
<feature type="short sequence motif" description="TFG box" evidence="3">
    <location>
        <begin position="436"/>
        <end position="456"/>
    </location>
</feature>
<dbReference type="Gene3D" id="2.30.30.100">
    <property type="match status" value="1"/>
</dbReference>
<comment type="similarity">
    <text evidence="1">Belongs to the LSM14 family.</text>
</comment>
<evidence type="ECO:0000256" key="2">
    <source>
        <dbReference type="PROSITE-ProRule" id="PRU00846"/>
    </source>
</evidence>
<feature type="domain" description="Sm" evidence="8">
    <location>
        <begin position="1"/>
        <end position="81"/>
    </location>
</feature>
<feature type="region of interest" description="Disordered" evidence="4">
    <location>
        <begin position="481"/>
        <end position="540"/>
    </location>
</feature>
<dbReference type="Proteomes" id="UP001152759">
    <property type="component" value="Chromosome 1"/>
</dbReference>
<dbReference type="OrthoDB" id="21539at2759"/>
<dbReference type="SMART" id="SM01199">
    <property type="entry name" value="FDF"/>
    <property type="match status" value="1"/>
</dbReference>
<dbReference type="AlphaFoldDB" id="A0A9P0G1D4"/>
<evidence type="ECO:0000313" key="9">
    <source>
        <dbReference type="EMBL" id="CAH0752943.1"/>
    </source>
</evidence>
<evidence type="ECO:0000256" key="4">
    <source>
        <dbReference type="SAM" id="MobiDB-lite"/>
    </source>
</evidence>
<feature type="region of interest" description="Disordered" evidence="4">
    <location>
        <begin position="104"/>
        <end position="345"/>
    </location>
</feature>
<dbReference type="PROSITE" id="PS51536">
    <property type="entry name" value="TFG"/>
    <property type="match status" value="1"/>
</dbReference>
<name>A0A9P0G1D4_BEMTA</name>
<dbReference type="SUPFAM" id="SSF50182">
    <property type="entry name" value="Sm-like ribonucleoproteins"/>
    <property type="match status" value="1"/>
</dbReference>
<evidence type="ECO:0000256" key="3">
    <source>
        <dbReference type="PROSITE-ProRule" id="PRU00869"/>
    </source>
</evidence>
<dbReference type="InterPro" id="IPR025609">
    <property type="entry name" value="Lsm14-like_N"/>
</dbReference>
<evidence type="ECO:0000313" key="10">
    <source>
        <dbReference type="Proteomes" id="UP001152759"/>
    </source>
</evidence>
<dbReference type="InterPro" id="IPR010920">
    <property type="entry name" value="LSM_dom_sf"/>
</dbReference>
<reference evidence="9" key="1">
    <citation type="submission" date="2021-12" db="EMBL/GenBank/DDBJ databases">
        <authorList>
            <person name="King R."/>
        </authorList>
    </citation>
    <scope>NUCLEOTIDE SEQUENCE</scope>
</reference>
<dbReference type="InterPro" id="IPR047575">
    <property type="entry name" value="Sm"/>
</dbReference>
<dbReference type="InterPro" id="IPR019050">
    <property type="entry name" value="FDF_dom"/>
</dbReference>
<evidence type="ECO:0000259" key="5">
    <source>
        <dbReference type="PROSITE" id="PS51512"/>
    </source>
</evidence>
<feature type="domain" description="DFDF" evidence="5">
    <location>
        <begin position="341"/>
        <end position="377"/>
    </location>
</feature>
<dbReference type="GO" id="GO:0034063">
    <property type="term" value="P:stress granule assembly"/>
    <property type="evidence" value="ECO:0007669"/>
    <property type="project" value="TreeGrafter"/>
</dbReference>
<evidence type="ECO:0000259" key="6">
    <source>
        <dbReference type="PROSITE" id="PS51513"/>
    </source>
</evidence>
<dbReference type="PROSITE" id="PS51512">
    <property type="entry name" value="DFDF"/>
    <property type="match status" value="1"/>
</dbReference>
<dbReference type="PANTHER" id="PTHR13586">
    <property type="entry name" value="SCD6 PROTEIN-RELATED"/>
    <property type="match status" value="1"/>
</dbReference>
<dbReference type="InterPro" id="IPR025768">
    <property type="entry name" value="TFG_box"/>
</dbReference>
<evidence type="ECO:0000256" key="1">
    <source>
        <dbReference type="ARBA" id="ARBA00010415"/>
    </source>
</evidence>
<feature type="compositionally biased region" description="Pro residues" evidence="4">
    <location>
        <begin position="155"/>
        <end position="169"/>
    </location>
</feature>